<evidence type="ECO:0000256" key="1">
    <source>
        <dbReference type="SAM" id="Phobius"/>
    </source>
</evidence>
<feature type="transmembrane region" description="Helical" evidence="1">
    <location>
        <begin position="50"/>
        <end position="70"/>
    </location>
</feature>
<sequence>MNVLLLLSIILFILMASIGGKKGVRSFIALFLNFVIVISTVLVMNDPDANPIILTLVACSLISAISLFYINKVNSKTVLAFLATIVTTLLLLSFIFLLTNQAMIHGFGEEESDSLTIYSVYIGLDFLKIAISVIIMSTIGAIVDAAISITSPMREIFDQHPKISRQELFRSGMTIGRDILNTSSNTLFFAFFGGYIGLLIWFKDLDYSFGEVLNAKVFANELITIFIAGMGVIIVIPIAAWMTANYLVKK</sequence>
<proteinExistence type="predicted"/>
<dbReference type="PANTHER" id="PTHR41771:SF1">
    <property type="entry name" value="MEMBRANE PROTEIN"/>
    <property type="match status" value="1"/>
</dbReference>
<dbReference type="Pfam" id="PF07907">
    <property type="entry name" value="YibE_F"/>
    <property type="match status" value="1"/>
</dbReference>
<feature type="transmembrane region" description="Helical" evidence="1">
    <location>
        <begin position="179"/>
        <end position="202"/>
    </location>
</feature>
<name>A0ABV8VZ23_9BACI</name>
<feature type="transmembrane region" description="Helical" evidence="1">
    <location>
        <begin position="77"/>
        <end position="98"/>
    </location>
</feature>
<feature type="transmembrane region" description="Helical" evidence="1">
    <location>
        <begin position="118"/>
        <end position="147"/>
    </location>
</feature>
<dbReference type="PANTHER" id="PTHR41771">
    <property type="entry name" value="MEMBRANE PROTEIN-RELATED"/>
    <property type="match status" value="1"/>
</dbReference>
<gene>
    <name evidence="2" type="ORF">ACFOZ1_09535</name>
</gene>
<feature type="transmembrane region" description="Helical" evidence="1">
    <location>
        <begin position="222"/>
        <end position="248"/>
    </location>
</feature>
<protein>
    <submittedName>
        <fullName evidence="2">YibE/F family protein</fullName>
    </submittedName>
</protein>
<dbReference type="InterPro" id="IPR012507">
    <property type="entry name" value="YibE_F"/>
</dbReference>
<accession>A0ABV8VZ23</accession>
<dbReference type="EMBL" id="JBHSDV010000002">
    <property type="protein sequence ID" value="MFC4388048.1"/>
    <property type="molecule type" value="Genomic_DNA"/>
</dbReference>
<dbReference type="RefSeq" id="WP_390198780.1">
    <property type="nucleotide sequence ID" value="NZ_JBHSDV010000002.1"/>
</dbReference>
<organism evidence="2 3">
    <name type="scientific">Gracilibacillus marinus</name>
    <dbReference type="NCBI Taxonomy" id="630535"/>
    <lineage>
        <taxon>Bacteria</taxon>
        <taxon>Bacillati</taxon>
        <taxon>Bacillota</taxon>
        <taxon>Bacilli</taxon>
        <taxon>Bacillales</taxon>
        <taxon>Bacillaceae</taxon>
        <taxon>Gracilibacillus</taxon>
    </lineage>
</organism>
<comment type="caution">
    <text evidence="2">The sequence shown here is derived from an EMBL/GenBank/DDBJ whole genome shotgun (WGS) entry which is preliminary data.</text>
</comment>
<dbReference type="InterPro" id="IPR014564">
    <property type="entry name" value="UCP031503_TM"/>
</dbReference>
<reference evidence="3" key="1">
    <citation type="journal article" date="2019" name="Int. J. Syst. Evol. Microbiol.">
        <title>The Global Catalogue of Microorganisms (GCM) 10K type strain sequencing project: providing services to taxonomists for standard genome sequencing and annotation.</title>
        <authorList>
            <consortium name="The Broad Institute Genomics Platform"/>
            <consortium name="The Broad Institute Genome Sequencing Center for Infectious Disease"/>
            <person name="Wu L."/>
            <person name="Ma J."/>
        </authorList>
    </citation>
    <scope>NUCLEOTIDE SEQUENCE [LARGE SCALE GENOMIC DNA]</scope>
    <source>
        <strain evidence="3">KACC 14058</strain>
    </source>
</reference>
<dbReference type="Proteomes" id="UP001595880">
    <property type="component" value="Unassembled WGS sequence"/>
</dbReference>
<keyword evidence="1" id="KW-1133">Transmembrane helix</keyword>
<evidence type="ECO:0000313" key="2">
    <source>
        <dbReference type="EMBL" id="MFC4388048.1"/>
    </source>
</evidence>
<keyword evidence="1" id="KW-0812">Transmembrane</keyword>
<dbReference type="PIRSF" id="PIRSF031503">
    <property type="entry name" value="UCP031503_mp"/>
    <property type="match status" value="1"/>
</dbReference>
<keyword evidence="3" id="KW-1185">Reference proteome</keyword>
<evidence type="ECO:0000313" key="3">
    <source>
        <dbReference type="Proteomes" id="UP001595880"/>
    </source>
</evidence>
<keyword evidence="1" id="KW-0472">Membrane</keyword>